<accession>A0A7T0C4S7</accession>
<protein>
    <submittedName>
        <fullName evidence="2">Uncharacterized protein</fullName>
    </submittedName>
</protein>
<evidence type="ECO:0000313" key="2">
    <source>
        <dbReference type="EMBL" id="QPJ66524.1"/>
    </source>
</evidence>
<sequence>MIGAIEVLMIAIIFGIIYGRDAIDNTFKKRADEGVIESFSEDVKEFYHEDPKRLIKLGIFAVSSIAFVGILIYWVMTRTSFPKMMSALFQ</sequence>
<proteinExistence type="predicted"/>
<dbReference type="AlphaFoldDB" id="A0A7T0C4S7"/>
<evidence type="ECO:0000256" key="1">
    <source>
        <dbReference type="SAM" id="Phobius"/>
    </source>
</evidence>
<organism evidence="2 3">
    <name type="scientific">Candidatus Nitrohelix vancouverensis</name>
    <dbReference type="NCBI Taxonomy" id="2705534"/>
    <lineage>
        <taxon>Bacteria</taxon>
        <taxon>Pseudomonadati</taxon>
        <taxon>Nitrospinota/Tectimicrobiota group</taxon>
        <taxon>Nitrospinota</taxon>
        <taxon>Nitrospinia</taxon>
        <taxon>Nitrospinales</taxon>
        <taxon>Nitrospinaceae</taxon>
        <taxon>Candidatus Nitrohelix</taxon>
    </lineage>
</organism>
<dbReference type="Proteomes" id="UP000594464">
    <property type="component" value="Chromosome"/>
</dbReference>
<keyword evidence="1" id="KW-0472">Membrane</keyword>
<keyword evidence="1" id="KW-0812">Transmembrane</keyword>
<evidence type="ECO:0000313" key="3">
    <source>
        <dbReference type="Proteomes" id="UP000594464"/>
    </source>
</evidence>
<keyword evidence="1" id="KW-1133">Transmembrane helix</keyword>
<dbReference type="EMBL" id="CP048620">
    <property type="protein sequence ID" value="QPJ66524.1"/>
    <property type="molecule type" value="Genomic_DNA"/>
</dbReference>
<gene>
    <name evidence="2" type="ORF">G3M78_14395</name>
</gene>
<reference evidence="3" key="1">
    <citation type="submission" date="2020-02" db="EMBL/GenBank/DDBJ databases">
        <title>Genomic and physiological characterization of two novel Nitrospinaceae genera.</title>
        <authorList>
            <person name="Mueller A.J."/>
            <person name="Jung M.-Y."/>
            <person name="Strachan C.R."/>
            <person name="Herbold C.W."/>
            <person name="Kirkegaard R.H."/>
            <person name="Daims H."/>
        </authorList>
    </citation>
    <scope>NUCLEOTIDE SEQUENCE [LARGE SCALE GENOMIC DNA]</scope>
</reference>
<dbReference type="KEGG" id="nva:G3M78_14395"/>
<name>A0A7T0C4S7_9BACT</name>
<feature type="transmembrane region" description="Helical" evidence="1">
    <location>
        <begin position="54"/>
        <end position="76"/>
    </location>
</feature>